<dbReference type="GO" id="GO:0046872">
    <property type="term" value="F:metal ion binding"/>
    <property type="evidence" value="ECO:0007669"/>
    <property type="project" value="UniProtKB-KW"/>
</dbReference>
<reference evidence="7 8" key="1">
    <citation type="submission" date="2018-01" db="EMBL/GenBank/DDBJ databases">
        <authorList>
            <person name="Clerissi C."/>
        </authorList>
    </citation>
    <scope>NUCLEOTIDE SEQUENCE [LARGE SCALE GENOMIC DNA]</scope>
    <source>
        <strain evidence="7">Cupriavidus taiwanensis STM 6021</strain>
    </source>
</reference>
<evidence type="ECO:0000256" key="2">
    <source>
        <dbReference type="ARBA" id="ARBA00022723"/>
    </source>
</evidence>
<keyword evidence="1 4" id="KW-0349">Heme</keyword>
<protein>
    <submittedName>
        <fullName evidence="7">Cytochrome c family protein</fullName>
    </submittedName>
</protein>
<dbReference type="InterPro" id="IPR036909">
    <property type="entry name" value="Cyt_c-like_dom_sf"/>
</dbReference>
<dbReference type="EMBL" id="OGUU01000049">
    <property type="protein sequence ID" value="SPC25947.1"/>
    <property type="molecule type" value="Genomic_DNA"/>
</dbReference>
<feature type="region of interest" description="Disordered" evidence="5">
    <location>
        <begin position="159"/>
        <end position="215"/>
    </location>
</feature>
<evidence type="ECO:0000256" key="4">
    <source>
        <dbReference type="PROSITE-ProRule" id="PRU00433"/>
    </source>
</evidence>
<keyword evidence="2 4" id="KW-0479">Metal-binding</keyword>
<evidence type="ECO:0000313" key="8">
    <source>
        <dbReference type="Proteomes" id="UP000257139"/>
    </source>
</evidence>
<dbReference type="GO" id="GO:0009055">
    <property type="term" value="F:electron transfer activity"/>
    <property type="evidence" value="ECO:0007669"/>
    <property type="project" value="InterPro"/>
</dbReference>
<dbReference type="Gene3D" id="1.10.760.10">
    <property type="entry name" value="Cytochrome c-like domain"/>
    <property type="match status" value="1"/>
</dbReference>
<dbReference type="AlphaFoldDB" id="A0A7Z7JJ85"/>
<evidence type="ECO:0000256" key="1">
    <source>
        <dbReference type="ARBA" id="ARBA00022617"/>
    </source>
</evidence>
<accession>A0A7Z7JJ85</accession>
<organism evidence="7 8">
    <name type="scientific">Cupriavidus taiwanensis</name>
    <dbReference type="NCBI Taxonomy" id="164546"/>
    <lineage>
        <taxon>Bacteria</taxon>
        <taxon>Pseudomonadati</taxon>
        <taxon>Pseudomonadota</taxon>
        <taxon>Betaproteobacteria</taxon>
        <taxon>Burkholderiales</taxon>
        <taxon>Burkholderiaceae</taxon>
        <taxon>Cupriavidus</taxon>
    </lineage>
</organism>
<dbReference type="GO" id="GO:0020037">
    <property type="term" value="F:heme binding"/>
    <property type="evidence" value="ECO:0007669"/>
    <property type="project" value="InterPro"/>
</dbReference>
<comment type="caution">
    <text evidence="7">The sequence shown here is derived from an EMBL/GenBank/DDBJ whole genome shotgun (WGS) entry which is preliminary data.</text>
</comment>
<evidence type="ECO:0000256" key="5">
    <source>
        <dbReference type="SAM" id="MobiDB-lite"/>
    </source>
</evidence>
<feature type="domain" description="Cytochrome c" evidence="6">
    <location>
        <begin position="68"/>
        <end position="152"/>
    </location>
</feature>
<gene>
    <name evidence="7" type="ORF">CBM2594_U20134</name>
</gene>
<feature type="compositionally biased region" description="Low complexity" evidence="5">
    <location>
        <begin position="181"/>
        <end position="199"/>
    </location>
</feature>
<keyword evidence="3 4" id="KW-0408">Iron</keyword>
<dbReference type="RefSeq" id="WP_115737214.1">
    <property type="nucleotide sequence ID" value="NZ_JABTYD010000006.1"/>
</dbReference>
<sequence length="215" mass="22869">MRTFTISIIALLLLAAAAVFGIAYWGAYNVAADEPHWPITEKVLAMVRSRAIGQQADKLEPPNLNDAQRVLKGAGQYASMCVACHRAPGLPDSQLTRGLYPAPPRLDQGRADPKHAFVVIKHGLKMTGMPAWGSDHDDEAIWDLVAFLDKLPALTPTEYRDMVDRSPGDNNEQFGAEIGGHRAAGPRQPAAQASGQSGAEKGGGSTGGSHDAAQH</sequence>
<proteinExistence type="predicted"/>
<dbReference type="Proteomes" id="UP000257139">
    <property type="component" value="Unassembled WGS sequence"/>
</dbReference>
<dbReference type="InterPro" id="IPR009056">
    <property type="entry name" value="Cyt_c-like_dom"/>
</dbReference>
<evidence type="ECO:0000259" key="6">
    <source>
        <dbReference type="PROSITE" id="PS51007"/>
    </source>
</evidence>
<evidence type="ECO:0000313" key="7">
    <source>
        <dbReference type="EMBL" id="SPC25947.1"/>
    </source>
</evidence>
<evidence type="ECO:0000256" key="3">
    <source>
        <dbReference type="ARBA" id="ARBA00023004"/>
    </source>
</evidence>
<dbReference type="Pfam" id="PF13442">
    <property type="entry name" value="Cytochrome_CBB3"/>
    <property type="match status" value="1"/>
</dbReference>
<name>A0A7Z7JJ85_9BURK</name>
<dbReference type="SUPFAM" id="SSF46626">
    <property type="entry name" value="Cytochrome c"/>
    <property type="match status" value="1"/>
</dbReference>
<dbReference type="PROSITE" id="PS51007">
    <property type="entry name" value="CYTC"/>
    <property type="match status" value="1"/>
</dbReference>